<dbReference type="AlphaFoldDB" id="A0A1I7SM29"/>
<organism evidence="13 15">
    <name type="scientific">Bursaphelenchus xylophilus</name>
    <name type="common">Pinewood nematode worm</name>
    <name type="synonym">Aphelenchoides xylophilus</name>
    <dbReference type="NCBI Taxonomy" id="6326"/>
    <lineage>
        <taxon>Eukaryota</taxon>
        <taxon>Metazoa</taxon>
        <taxon>Ecdysozoa</taxon>
        <taxon>Nematoda</taxon>
        <taxon>Chromadorea</taxon>
        <taxon>Rhabditida</taxon>
        <taxon>Tylenchina</taxon>
        <taxon>Tylenchomorpha</taxon>
        <taxon>Aphelenchoidea</taxon>
        <taxon>Aphelenchoididae</taxon>
        <taxon>Bursaphelenchus</taxon>
    </lineage>
</organism>
<dbReference type="EMBL" id="CAJFCV020000006">
    <property type="protein sequence ID" value="CAG9129977.1"/>
    <property type="molecule type" value="Genomic_DNA"/>
</dbReference>
<keyword evidence="6 9" id="KW-0879">Wnt signaling pathway</keyword>
<keyword evidence="5" id="KW-0272">Extracellular matrix</keyword>
<evidence type="ECO:0000313" key="14">
    <source>
        <dbReference type="Proteomes" id="UP000659654"/>
    </source>
</evidence>
<evidence type="ECO:0000256" key="1">
    <source>
        <dbReference type="ARBA" id="ARBA00004498"/>
    </source>
</evidence>
<keyword evidence="11" id="KW-0812">Transmembrane</keyword>
<evidence type="ECO:0000256" key="9">
    <source>
        <dbReference type="RuleBase" id="RU003500"/>
    </source>
</evidence>
<dbReference type="GO" id="GO:0060070">
    <property type="term" value="P:canonical Wnt signaling pathway"/>
    <property type="evidence" value="ECO:0007669"/>
    <property type="project" value="TreeGrafter"/>
</dbReference>
<dbReference type="Proteomes" id="UP000095284">
    <property type="component" value="Unplaced"/>
</dbReference>
<evidence type="ECO:0000256" key="3">
    <source>
        <dbReference type="ARBA" id="ARBA00022473"/>
    </source>
</evidence>
<dbReference type="eggNOG" id="KOG3913">
    <property type="taxonomic scope" value="Eukaryota"/>
</dbReference>
<reference evidence="12" key="2">
    <citation type="submission" date="2020-09" db="EMBL/GenBank/DDBJ databases">
        <authorList>
            <person name="Kikuchi T."/>
        </authorList>
    </citation>
    <scope>NUCLEOTIDE SEQUENCE</scope>
    <source>
        <strain evidence="12">Ka4C1</strain>
    </source>
</reference>
<feature type="transmembrane region" description="Helical" evidence="11">
    <location>
        <begin position="40"/>
        <end position="60"/>
    </location>
</feature>
<proteinExistence type="inferred from homology"/>
<dbReference type="OrthoDB" id="5945655at2759"/>
<evidence type="ECO:0000256" key="4">
    <source>
        <dbReference type="ARBA" id="ARBA00022525"/>
    </source>
</evidence>
<keyword evidence="4" id="KW-0964">Secreted</keyword>
<dbReference type="Gene3D" id="3.30.2460.20">
    <property type="match status" value="1"/>
</dbReference>
<dbReference type="GO" id="GO:0005125">
    <property type="term" value="F:cytokine activity"/>
    <property type="evidence" value="ECO:0007669"/>
    <property type="project" value="TreeGrafter"/>
</dbReference>
<keyword evidence="3 9" id="KW-0217">Developmental protein</keyword>
<comment type="subcellular location">
    <subcellularLocation>
        <location evidence="1 9">Secreted</location>
        <location evidence="1 9">Extracellular space</location>
        <location evidence="1 9">Extracellular matrix</location>
    </subcellularLocation>
</comment>
<keyword evidence="8" id="KW-0449">Lipoprotein</keyword>
<dbReference type="Pfam" id="PF00110">
    <property type="entry name" value="wnt"/>
    <property type="match status" value="1"/>
</dbReference>
<dbReference type="GO" id="GO:0030182">
    <property type="term" value="P:neuron differentiation"/>
    <property type="evidence" value="ECO:0007669"/>
    <property type="project" value="TreeGrafter"/>
</dbReference>
<dbReference type="EMBL" id="CAJFDI010000006">
    <property type="protein sequence ID" value="CAD5234288.1"/>
    <property type="molecule type" value="Genomic_DNA"/>
</dbReference>
<keyword evidence="11" id="KW-0472">Membrane</keyword>
<dbReference type="PRINTS" id="PR01349">
    <property type="entry name" value="WNTPROTEIN"/>
</dbReference>
<gene>
    <name evidence="12" type="ORF">BXYJ_LOCUS14379</name>
</gene>
<evidence type="ECO:0000256" key="8">
    <source>
        <dbReference type="ARBA" id="ARBA00023288"/>
    </source>
</evidence>
<evidence type="ECO:0000313" key="15">
    <source>
        <dbReference type="WBParaSite" id="BXY_1411300.1"/>
    </source>
</evidence>
<evidence type="ECO:0000256" key="6">
    <source>
        <dbReference type="ARBA" id="ARBA00022687"/>
    </source>
</evidence>
<dbReference type="SMART" id="SM00097">
    <property type="entry name" value="WNT1"/>
    <property type="match status" value="1"/>
</dbReference>
<dbReference type="WBParaSite" id="BXY_1411300.1">
    <property type="protein sequence ID" value="BXY_1411300.1"/>
    <property type="gene ID" value="BXY_1411300"/>
</dbReference>
<evidence type="ECO:0000256" key="11">
    <source>
        <dbReference type="SAM" id="Phobius"/>
    </source>
</evidence>
<evidence type="ECO:0000256" key="7">
    <source>
        <dbReference type="ARBA" id="ARBA00023157"/>
    </source>
</evidence>
<dbReference type="PANTHER" id="PTHR12027:SF102">
    <property type="entry name" value="PROTEIN WNT"/>
    <property type="match status" value="1"/>
</dbReference>
<dbReference type="GO" id="GO:0005109">
    <property type="term" value="F:frizzled binding"/>
    <property type="evidence" value="ECO:0007669"/>
    <property type="project" value="TreeGrafter"/>
</dbReference>
<accession>A0A1I7SM29</accession>
<keyword evidence="11" id="KW-1133">Transmembrane helix</keyword>
<dbReference type="InterPro" id="IPR043158">
    <property type="entry name" value="Wnt_C"/>
</dbReference>
<evidence type="ECO:0000256" key="5">
    <source>
        <dbReference type="ARBA" id="ARBA00022530"/>
    </source>
</evidence>
<dbReference type="Proteomes" id="UP000582659">
    <property type="component" value="Unassembled WGS sequence"/>
</dbReference>
<dbReference type="CDD" id="cd19343">
    <property type="entry name" value="Wnt_Wnt11"/>
    <property type="match status" value="1"/>
</dbReference>
<comment type="function">
    <text evidence="9">Ligand for members of the frizzled family of seven transmembrane receptors.</text>
</comment>
<evidence type="ECO:0000313" key="12">
    <source>
        <dbReference type="EMBL" id="CAD5234288.1"/>
    </source>
</evidence>
<evidence type="ECO:0000313" key="13">
    <source>
        <dbReference type="Proteomes" id="UP000095284"/>
    </source>
</evidence>
<evidence type="ECO:0000256" key="10">
    <source>
        <dbReference type="SAM" id="MobiDB-lite"/>
    </source>
</evidence>
<name>A0A1I7SM29_BURXY</name>
<dbReference type="FunFam" id="3.30.2460.20:FF:000001">
    <property type="entry name" value="Wnt homolog"/>
    <property type="match status" value="1"/>
</dbReference>
<comment type="similarity">
    <text evidence="2 9">Belongs to the Wnt family.</text>
</comment>
<dbReference type="InterPro" id="IPR005817">
    <property type="entry name" value="Wnt"/>
</dbReference>
<feature type="region of interest" description="Disordered" evidence="10">
    <location>
        <begin position="257"/>
        <end position="281"/>
    </location>
</feature>
<dbReference type="GO" id="GO:0005615">
    <property type="term" value="C:extracellular space"/>
    <property type="evidence" value="ECO:0007669"/>
    <property type="project" value="TreeGrafter"/>
</dbReference>
<dbReference type="PANTHER" id="PTHR12027">
    <property type="entry name" value="WNT RELATED"/>
    <property type="match status" value="1"/>
</dbReference>
<evidence type="ECO:0000256" key="2">
    <source>
        <dbReference type="ARBA" id="ARBA00005683"/>
    </source>
</evidence>
<dbReference type="GO" id="GO:0045165">
    <property type="term" value="P:cell fate commitment"/>
    <property type="evidence" value="ECO:0007669"/>
    <property type="project" value="TreeGrafter"/>
</dbReference>
<reference evidence="15" key="1">
    <citation type="submission" date="2016-11" db="UniProtKB">
        <authorList>
            <consortium name="WormBaseParasite"/>
        </authorList>
    </citation>
    <scope>IDENTIFICATION</scope>
</reference>
<dbReference type="Proteomes" id="UP000659654">
    <property type="component" value="Unassembled WGS sequence"/>
</dbReference>
<keyword evidence="7" id="KW-1015">Disulfide bond</keyword>
<protein>
    <recommendedName>
        <fullName evidence="9">Protein Wnt</fullName>
    </recommendedName>
</protein>
<sequence>MRHRKSHASQWDGFRLQDPKTHLALKDLKKGDSVQIQMRLISFVSLFFSLELGLGIKWLALHKLDQPWISEYDCPSNKTERRHYGLVVHQSRMCKRFPELMPIITRAAQLSVDICQSIFGDARWNCTSVTLAPELKADLTKGKACFCGSVGRTKEQAFVYALSAASVTHQVAKACASGALKYCPCGYAETTMTAGTALPDAYKWKGCSDNVAYGRRISTDWADALWKHSSFKKRKVNEAEPTTAPSVQSILEFDEEHLNEDPEPEPAIQTKGGPRARMNQHNNNVGRTVTQKSLFRKCKCHGVSSGCEIQTCWYSLPPLENIAKSLKERYNFAQINHGPDPTGSKGDSRSTRVSMLIPELMFVKTSPTYCEEDIENGSFGTRGRECNVTIAGTGNCENLCCGRGFNTKQFTVEEQCKCKYVHCCYIKCKTCTSIVDRHFCK</sequence>
<dbReference type="GO" id="GO:0000902">
    <property type="term" value="P:cell morphogenesis"/>
    <property type="evidence" value="ECO:0007669"/>
    <property type="project" value="UniProtKB-ARBA"/>
</dbReference>
<dbReference type="SMR" id="A0A1I7SM29"/>
<keyword evidence="14" id="KW-1185">Reference proteome</keyword>